<evidence type="ECO:0000313" key="2">
    <source>
        <dbReference type="EMBL" id="GAC48127.1"/>
    </source>
</evidence>
<name>L7KJJ5_9ACTN</name>
<sequence>MRAVGYSRERQEQVIDLWRELRPGLKSDRQAALEVSDRTGVPAETIRRWVKRADATSPPPAVNEGVADAADLFLRPNSVKALVAQLDSYTDSLERHQRTVGDLRARFAELADTGNESSRDNGAEDLDALLSSLRDHQSDLRDLTDSVMSIAVGTYRHSLQAVASSVGMSATGVRRRVANYDIERAYRFLDSGDQLLEQVEVLMTALKGCGGVLNSEVENAFKLYFELLTNVVVAAGYGQRWMTPEHAQEPTLLLLDNMRLLNRSVYDAIERVGLRTDRPLLRSAVELEVALDSIRGRLAEGVRSEAAGSVRRVSRPPED</sequence>
<dbReference type="InterPro" id="IPR036388">
    <property type="entry name" value="WH-like_DNA-bd_sf"/>
</dbReference>
<dbReference type="Gene3D" id="1.10.10.10">
    <property type="entry name" value="Winged helix-like DNA-binding domain superfamily/Winged helix DNA-binding domain"/>
    <property type="match status" value="1"/>
</dbReference>
<proteinExistence type="predicted"/>
<dbReference type="EMBL" id="BANR01000004">
    <property type="protein sequence ID" value="GAC48127.1"/>
    <property type="molecule type" value="Genomic_DNA"/>
</dbReference>
<accession>L7KJJ5</accession>
<gene>
    <name evidence="2" type="ORF">GOACH_04_05270</name>
</gene>
<reference evidence="2 3" key="1">
    <citation type="submission" date="2012-12" db="EMBL/GenBank/DDBJ databases">
        <title>Whole genome shotgun sequence of Gordonia aichiensis NBRC 108223.</title>
        <authorList>
            <person name="Isaki-Nakamura S."/>
            <person name="Hosoyama A."/>
            <person name="Tsuchikane K."/>
            <person name="Ando Y."/>
            <person name="Baba S."/>
            <person name="Ohji S."/>
            <person name="Hamada M."/>
            <person name="Tamura T."/>
            <person name="Yamazoe A."/>
            <person name="Yamazaki S."/>
            <person name="Fujita N."/>
        </authorList>
    </citation>
    <scope>NUCLEOTIDE SEQUENCE [LARGE SCALE GENOMIC DNA]</scope>
    <source>
        <strain evidence="2 3">NBRC 108223</strain>
    </source>
</reference>
<dbReference type="AlphaFoldDB" id="L7KJJ5"/>
<dbReference type="Proteomes" id="UP000010988">
    <property type="component" value="Unassembled WGS sequence"/>
</dbReference>
<keyword evidence="3" id="KW-1185">Reference proteome</keyword>
<evidence type="ECO:0000313" key="3">
    <source>
        <dbReference type="Proteomes" id="UP000010988"/>
    </source>
</evidence>
<keyword evidence="1" id="KW-0175">Coiled coil</keyword>
<comment type="caution">
    <text evidence="2">The sequence shown here is derived from an EMBL/GenBank/DDBJ whole genome shotgun (WGS) entry which is preliminary data.</text>
</comment>
<protein>
    <submittedName>
        <fullName evidence="2">Uncharacterized protein</fullName>
    </submittedName>
</protein>
<feature type="coiled-coil region" evidence="1">
    <location>
        <begin position="79"/>
        <end position="106"/>
    </location>
</feature>
<evidence type="ECO:0000256" key="1">
    <source>
        <dbReference type="SAM" id="Coils"/>
    </source>
</evidence>
<dbReference type="STRING" id="1220583.GOACH_04_05270"/>
<organism evidence="2 3">
    <name type="scientific">Gordonia aichiensis NBRC 108223</name>
    <dbReference type="NCBI Taxonomy" id="1220583"/>
    <lineage>
        <taxon>Bacteria</taxon>
        <taxon>Bacillati</taxon>
        <taxon>Actinomycetota</taxon>
        <taxon>Actinomycetes</taxon>
        <taxon>Mycobacteriales</taxon>
        <taxon>Gordoniaceae</taxon>
        <taxon>Gordonia</taxon>
    </lineage>
</organism>